<name>A0ACC4U7U7_9CORY</name>
<comment type="caution">
    <text evidence="1">The sequence shown here is derived from an EMBL/GenBank/DDBJ whole genome shotgun (WGS) entry which is preliminary data.</text>
</comment>
<proteinExistence type="predicted"/>
<organism evidence="1 2">
    <name type="scientific">Corynebacterium minutissimum</name>
    <dbReference type="NCBI Taxonomy" id="38301"/>
    <lineage>
        <taxon>Bacteria</taxon>
        <taxon>Bacillati</taxon>
        <taxon>Actinomycetota</taxon>
        <taxon>Actinomycetes</taxon>
        <taxon>Mycobacteriales</taxon>
        <taxon>Corynebacteriaceae</taxon>
        <taxon>Corynebacterium</taxon>
    </lineage>
</organism>
<gene>
    <name evidence="1" type="ORF">WU87_12915</name>
</gene>
<reference evidence="1" key="1">
    <citation type="submission" date="2015-04" db="EMBL/GenBank/DDBJ databases">
        <title>Draft Genome Sequences of Three Species of Emerging Human-Pathogenic Corynebacteria.</title>
        <authorList>
            <person name="Pacheco L.G."/>
            <person name="Mattos-Guaraldi A.L."/>
            <person name="Santos C.S."/>
            <person name="Veras A.O."/>
            <person name="Guimaraes L.C."/>
            <person name="Abreu V."/>
            <person name="Pereira F.L."/>
            <person name="Soares S.C."/>
            <person name="Dorella F.A."/>
            <person name="Carvalho A.F."/>
            <person name="Leal C.G."/>
            <person name="Figueiredo H.C."/>
            <person name="Ramos J.N."/>
            <person name="Vieira V."/>
            <person name="Farfour E."/>
            <person name="Guiso N."/>
            <person name="Hirata R.Jr."/>
            <person name="Ramos R.T."/>
            <person name="Azevedo V."/>
            <person name="Silva A."/>
        </authorList>
    </citation>
    <scope>NUCLEOTIDE SEQUENCE</scope>
    <source>
        <strain evidence="1">1941</strain>
    </source>
</reference>
<feature type="non-terminal residue" evidence="1">
    <location>
        <position position="1"/>
    </location>
</feature>
<evidence type="ECO:0000313" key="1">
    <source>
        <dbReference type="EMBL" id="KKO76762.1"/>
    </source>
</evidence>
<protein>
    <submittedName>
        <fullName evidence="1">Uncharacterized protein</fullName>
    </submittedName>
</protein>
<accession>A0ACC4U7U7</accession>
<dbReference type="EMBL" id="LAYQ01000038">
    <property type="protein sequence ID" value="KKO76762.1"/>
    <property type="molecule type" value="Genomic_DNA"/>
</dbReference>
<dbReference type="Proteomes" id="UP000034245">
    <property type="component" value="Unassembled WGS sequence"/>
</dbReference>
<keyword evidence="2" id="KW-1185">Reference proteome</keyword>
<feature type="non-terminal residue" evidence="1">
    <location>
        <position position="260"/>
    </location>
</feature>
<evidence type="ECO:0000313" key="2">
    <source>
        <dbReference type="Proteomes" id="UP000034245"/>
    </source>
</evidence>
<sequence>RRPERAGEETTPNEPGEETTPNNPGEETTPNEPGEETTPNEPGEETTPNQPGEETTPNEPGEETTPNEPGEETDKPKISTNADFANGATEVVAGAKVNDTVTYEGLVPGMEYTLKAELISKVDGKSVLGKGEKTFTPDAADGEVVVEIIVADSVKKPVEAAVAFEELTSVEVNDKGEETPGTDPEEPNHIAEHKDINDKNQTVPKPSEETTPNEPGEETTPNQPGEETTPNEPGEETTPNNPGEETTPNQPGEETTPNEP</sequence>